<dbReference type="AlphaFoldDB" id="A0A543FF57"/>
<keyword evidence="2" id="KW-0560">Oxidoreductase</keyword>
<evidence type="ECO:0000259" key="1">
    <source>
        <dbReference type="Pfam" id="PF03992"/>
    </source>
</evidence>
<dbReference type="OrthoDB" id="9795593at2"/>
<dbReference type="InterPro" id="IPR007138">
    <property type="entry name" value="ABM_dom"/>
</dbReference>
<dbReference type="Gene3D" id="3.30.70.100">
    <property type="match status" value="1"/>
</dbReference>
<keyword evidence="2" id="KW-0503">Monooxygenase</keyword>
<dbReference type="GO" id="GO:0004497">
    <property type="term" value="F:monooxygenase activity"/>
    <property type="evidence" value="ECO:0007669"/>
    <property type="project" value="UniProtKB-KW"/>
</dbReference>
<sequence length="122" mass="13519">MSLPTGHTSAGTEQPVTLVNAFSVPMSQKDRFLDRWKDNARCMASAPGFLRARMLQAVSDKAELTFINVAEWASGTALDAARTDPEWQRSIKRLTDDPELDVTPRPMVYRTAIDVAPGDKLQ</sequence>
<dbReference type="Proteomes" id="UP000316331">
    <property type="component" value="Unassembled WGS sequence"/>
</dbReference>
<dbReference type="Pfam" id="PF03992">
    <property type="entry name" value="ABM"/>
    <property type="match status" value="1"/>
</dbReference>
<gene>
    <name evidence="2" type="ORF">FB390_4162</name>
</gene>
<reference evidence="2 3" key="1">
    <citation type="submission" date="2019-06" db="EMBL/GenBank/DDBJ databases">
        <title>Sequencing the genomes of 1000 actinobacteria strains.</title>
        <authorList>
            <person name="Klenk H.-P."/>
        </authorList>
    </citation>
    <scope>NUCLEOTIDE SEQUENCE [LARGE SCALE GENOMIC DNA]</scope>
    <source>
        <strain evidence="2 3">DSM 103495</strain>
    </source>
</reference>
<feature type="domain" description="ABM" evidence="1">
    <location>
        <begin position="15"/>
        <end position="92"/>
    </location>
</feature>
<comment type="caution">
    <text evidence="2">The sequence shown here is derived from an EMBL/GenBank/DDBJ whole genome shotgun (WGS) entry which is preliminary data.</text>
</comment>
<evidence type="ECO:0000313" key="3">
    <source>
        <dbReference type="Proteomes" id="UP000316331"/>
    </source>
</evidence>
<dbReference type="SUPFAM" id="SSF54909">
    <property type="entry name" value="Dimeric alpha+beta barrel"/>
    <property type="match status" value="1"/>
</dbReference>
<evidence type="ECO:0000313" key="2">
    <source>
        <dbReference type="EMBL" id="TQM32480.1"/>
    </source>
</evidence>
<organism evidence="2 3">
    <name type="scientific">Nocardia bhagyanarayanae</name>
    <dbReference type="NCBI Taxonomy" id="1215925"/>
    <lineage>
        <taxon>Bacteria</taxon>
        <taxon>Bacillati</taxon>
        <taxon>Actinomycetota</taxon>
        <taxon>Actinomycetes</taxon>
        <taxon>Mycobacteriales</taxon>
        <taxon>Nocardiaceae</taxon>
        <taxon>Nocardia</taxon>
    </lineage>
</organism>
<name>A0A543FF57_9NOCA</name>
<proteinExistence type="predicted"/>
<dbReference type="RefSeq" id="WP_141810379.1">
    <property type="nucleotide sequence ID" value="NZ_VFPG01000001.1"/>
</dbReference>
<protein>
    <submittedName>
        <fullName evidence="2">Heme-degrading monooxygenase HmoA</fullName>
    </submittedName>
</protein>
<keyword evidence="3" id="KW-1185">Reference proteome</keyword>
<dbReference type="EMBL" id="VFPG01000001">
    <property type="protein sequence ID" value="TQM32480.1"/>
    <property type="molecule type" value="Genomic_DNA"/>
</dbReference>
<accession>A0A543FF57</accession>
<dbReference type="InterPro" id="IPR011008">
    <property type="entry name" value="Dimeric_a/b-barrel"/>
</dbReference>